<keyword evidence="3" id="KW-0732">Signal</keyword>
<organism evidence="6 7">
    <name type="scientific">Flaviaesturariibacter amylovorans</name>
    <dbReference type="NCBI Taxonomy" id="1084520"/>
    <lineage>
        <taxon>Bacteria</taxon>
        <taxon>Pseudomonadati</taxon>
        <taxon>Bacteroidota</taxon>
        <taxon>Chitinophagia</taxon>
        <taxon>Chitinophagales</taxon>
        <taxon>Chitinophagaceae</taxon>
        <taxon>Flaviaestuariibacter</taxon>
    </lineage>
</organism>
<sequence>MKTTFLLPAALLLALASGAQQKALSLEDALVRNRSTLAPASLRGLQFIHGTDQYAYLKGSGSSAEWVRGSFKGGEQSLITLASLNDALRRTGCDTFATMPDIRFDRPGGWFLSSERGRFRWDPVKSSFDTLVPQKLSGKEVLEESGGGYTAYVDGHNLYVSDGRTAKAITADGSANIVYGSAVHRNEFGISKGTFWSPDGKQLAFYRMDQSMVRDYPIIDWAATPAKVNLVKYPMAGDASHHVSVGVYHAATGDLVFLQTGAPLEQYLTNIAWSPDGRYVYIAVVNRGQDHMRLNQYDAATGAFVKTLFEERDTRYVEPLAPMAFVKGKPGQFVWQSNRDGYNHLYLYDTSGRLIRQLTKGPWEVLELKGFDAKGEALFYTSTEVSPLCRNLYRLDLRTGAAKGLTPGVAVHAAQVSSSGAFVLDSYSSPAQPRTVRLLDVASGKEKVLFAAPDPLAGYALGTMRIGTISADDGTPLYTRTYLPAGFDSTRKYPVVVYWYGGPHAQLITAGYNGGAGDYWFQYMAGQGYLVFSLDTRGSDNRGRAFESVIHRRTGAAQVQDMDRAVTHLRSLPYVDARNMALFGWSYGGYLTIQYLQQRPGTFKAGIAGGPVTDWRLYEIMYGERYMDTPQENPEGYAATDLTKTVDRLKDKLLLIHGLQDDVVVQQHSVRFVRAAIDKGVQVDYMIYPGHAHNVLGRDRAHLYGKVTDYIRQQLR</sequence>
<evidence type="ECO:0000259" key="5">
    <source>
        <dbReference type="Pfam" id="PF00930"/>
    </source>
</evidence>
<evidence type="ECO:0000313" key="6">
    <source>
        <dbReference type="EMBL" id="GAA4339130.1"/>
    </source>
</evidence>
<feature type="domain" description="Peptidase S9 prolyl oligopeptidase catalytic" evidence="4">
    <location>
        <begin position="521"/>
        <end position="715"/>
    </location>
</feature>
<proteinExistence type="predicted"/>
<feature type="chain" id="PRO_5045946565" evidence="3">
    <location>
        <begin position="22"/>
        <end position="716"/>
    </location>
</feature>
<evidence type="ECO:0000256" key="2">
    <source>
        <dbReference type="ARBA" id="ARBA00022801"/>
    </source>
</evidence>
<dbReference type="Gene3D" id="2.140.10.30">
    <property type="entry name" value="Dipeptidylpeptidase IV, N-terminal domain"/>
    <property type="match status" value="1"/>
</dbReference>
<dbReference type="InterPro" id="IPR050278">
    <property type="entry name" value="Serine_Prot_S9B/DPPIV"/>
</dbReference>
<reference evidence="7" key="1">
    <citation type="journal article" date="2019" name="Int. J. Syst. Evol. Microbiol.">
        <title>The Global Catalogue of Microorganisms (GCM) 10K type strain sequencing project: providing services to taxonomists for standard genome sequencing and annotation.</title>
        <authorList>
            <consortium name="The Broad Institute Genomics Platform"/>
            <consortium name="The Broad Institute Genome Sequencing Center for Infectious Disease"/>
            <person name="Wu L."/>
            <person name="Ma J."/>
        </authorList>
    </citation>
    <scope>NUCLEOTIDE SEQUENCE [LARGE SCALE GENOMIC DNA]</scope>
    <source>
        <strain evidence="7">JCM 17919</strain>
    </source>
</reference>
<dbReference type="InterPro" id="IPR029058">
    <property type="entry name" value="AB_hydrolase_fold"/>
</dbReference>
<dbReference type="InterPro" id="IPR002469">
    <property type="entry name" value="Peptidase_S9B_N"/>
</dbReference>
<keyword evidence="7" id="KW-1185">Reference proteome</keyword>
<feature type="domain" description="Dipeptidylpeptidase IV N-terminal" evidence="5">
    <location>
        <begin position="147"/>
        <end position="433"/>
    </location>
</feature>
<dbReference type="InterPro" id="IPR001375">
    <property type="entry name" value="Peptidase_S9_cat"/>
</dbReference>
<dbReference type="PANTHER" id="PTHR11731:SF193">
    <property type="entry name" value="DIPEPTIDYL PEPTIDASE 9"/>
    <property type="match status" value="1"/>
</dbReference>
<keyword evidence="1" id="KW-0645">Protease</keyword>
<dbReference type="InterPro" id="IPR002471">
    <property type="entry name" value="Pept_S9_AS"/>
</dbReference>
<dbReference type="SUPFAM" id="SSF82171">
    <property type="entry name" value="DPP6 N-terminal domain-like"/>
    <property type="match status" value="1"/>
</dbReference>
<protein>
    <submittedName>
        <fullName evidence="6">S9 family peptidase</fullName>
    </submittedName>
</protein>
<dbReference type="RefSeq" id="WP_345257213.1">
    <property type="nucleotide sequence ID" value="NZ_BAABGY010000011.1"/>
</dbReference>
<dbReference type="SUPFAM" id="SSF53474">
    <property type="entry name" value="alpha/beta-Hydrolases"/>
    <property type="match status" value="1"/>
</dbReference>
<dbReference type="PANTHER" id="PTHR11731">
    <property type="entry name" value="PROTEASE FAMILY S9B,C DIPEPTIDYL-PEPTIDASE IV-RELATED"/>
    <property type="match status" value="1"/>
</dbReference>
<keyword evidence="2" id="KW-0378">Hydrolase</keyword>
<evidence type="ECO:0000256" key="3">
    <source>
        <dbReference type="SAM" id="SignalP"/>
    </source>
</evidence>
<evidence type="ECO:0000313" key="7">
    <source>
        <dbReference type="Proteomes" id="UP001501725"/>
    </source>
</evidence>
<dbReference type="Pfam" id="PF00326">
    <property type="entry name" value="Peptidase_S9"/>
    <property type="match status" value="1"/>
</dbReference>
<accession>A0ABP8HH76</accession>
<evidence type="ECO:0000259" key="4">
    <source>
        <dbReference type="Pfam" id="PF00326"/>
    </source>
</evidence>
<dbReference type="Proteomes" id="UP001501725">
    <property type="component" value="Unassembled WGS sequence"/>
</dbReference>
<dbReference type="EMBL" id="BAABGY010000011">
    <property type="protein sequence ID" value="GAA4339130.1"/>
    <property type="molecule type" value="Genomic_DNA"/>
</dbReference>
<name>A0ABP8HH76_9BACT</name>
<feature type="signal peptide" evidence="3">
    <location>
        <begin position="1"/>
        <end position="21"/>
    </location>
</feature>
<gene>
    <name evidence="6" type="ORF">GCM10023184_36030</name>
</gene>
<dbReference type="Pfam" id="PF00930">
    <property type="entry name" value="DPPIV_N"/>
    <property type="match status" value="1"/>
</dbReference>
<evidence type="ECO:0000256" key="1">
    <source>
        <dbReference type="ARBA" id="ARBA00022670"/>
    </source>
</evidence>
<dbReference type="Gene3D" id="3.40.50.1820">
    <property type="entry name" value="alpha/beta hydrolase"/>
    <property type="match status" value="1"/>
</dbReference>
<dbReference type="PROSITE" id="PS00708">
    <property type="entry name" value="PRO_ENDOPEP_SER"/>
    <property type="match status" value="1"/>
</dbReference>
<comment type="caution">
    <text evidence="6">The sequence shown here is derived from an EMBL/GenBank/DDBJ whole genome shotgun (WGS) entry which is preliminary data.</text>
</comment>